<dbReference type="CDD" id="cd00067">
    <property type="entry name" value="GAL4"/>
    <property type="match status" value="1"/>
</dbReference>
<dbReference type="InterPro" id="IPR021858">
    <property type="entry name" value="Fun_TF"/>
</dbReference>
<dbReference type="GeneID" id="20341703"/>
<feature type="compositionally biased region" description="Low complexity" evidence="7">
    <location>
        <begin position="148"/>
        <end position="158"/>
    </location>
</feature>
<evidence type="ECO:0000256" key="5">
    <source>
        <dbReference type="ARBA" id="ARBA00023163"/>
    </source>
</evidence>
<dbReference type="EnsemblFungi" id="EJT81261">
    <property type="protein sequence ID" value="EJT81261"/>
    <property type="gene ID" value="GGTG_01245"/>
</dbReference>
<reference evidence="10" key="5">
    <citation type="submission" date="2018-04" db="UniProtKB">
        <authorList>
            <consortium name="EnsemblFungi"/>
        </authorList>
    </citation>
    <scope>IDENTIFICATION</scope>
    <source>
        <strain evidence="10">R3-111a-1</strain>
    </source>
</reference>
<dbReference type="SUPFAM" id="SSF57701">
    <property type="entry name" value="Zn2/Cys6 DNA-binding domain"/>
    <property type="match status" value="1"/>
</dbReference>
<comment type="subcellular location">
    <subcellularLocation>
        <location evidence="1">Nucleus</location>
    </subcellularLocation>
</comment>
<dbReference type="Pfam" id="PF00172">
    <property type="entry name" value="Zn_clus"/>
    <property type="match status" value="1"/>
</dbReference>
<name>J3NJ11_GAET3</name>
<evidence type="ECO:0000256" key="1">
    <source>
        <dbReference type="ARBA" id="ARBA00004123"/>
    </source>
</evidence>
<reference evidence="9" key="3">
    <citation type="submission" date="2010-09" db="EMBL/GenBank/DDBJ databases">
        <title>Annotation of Gaeumannomyces graminis var. tritici R3-111a-1.</title>
        <authorList>
            <consortium name="The Broad Institute Genome Sequencing Platform"/>
            <person name="Ma L.-J."/>
            <person name="Dead R."/>
            <person name="Young S.K."/>
            <person name="Zeng Q."/>
            <person name="Gargeya S."/>
            <person name="Fitzgerald M."/>
            <person name="Haas B."/>
            <person name="Abouelleil A."/>
            <person name="Alvarado L."/>
            <person name="Arachchi H.M."/>
            <person name="Berlin A."/>
            <person name="Brown A."/>
            <person name="Chapman S.B."/>
            <person name="Chen Z."/>
            <person name="Dunbar C."/>
            <person name="Freedman E."/>
            <person name="Gearin G."/>
            <person name="Gellesch M."/>
            <person name="Goldberg J."/>
            <person name="Griggs A."/>
            <person name="Gujja S."/>
            <person name="Heiman D."/>
            <person name="Howarth C."/>
            <person name="Larson L."/>
            <person name="Lui A."/>
            <person name="MacDonald P.J.P."/>
            <person name="Mehta T."/>
            <person name="Montmayeur A."/>
            <person name="Murphy C."/>
            <person name="Neiman D."/>
            <person name="Pearson M."/>
            <person name="Priest M."/>
            <person name="Roberts A."/>
            <person name="Saif S."/>
            <person name="Shea T."/>
            <person name="Shenoy N."/>
            <person name="Sisk P."/>
            <person name="Stolte C."/>
            <person name="Sykes S."/>
            <person name="Yandava C."/>
            <person name="Wortman J."/>
            <person name="Nusbaum C."/>
            <person name="Birren B."/>
        </authorList>
    </citation>
    <scope>NUCLEOTIDE SEQUENCE</scope>
    <source>
        <strain evidence="9">R3-111a-1</strain>
    </source>
</reference>
<evidence type="ECO:0000256" key="6">
    <source>
        <dbReference type="ARBA" id="ARBA00023242"/>
    </source>
</evidence>
<keyword evidence="3" id="KW-0805">Transcription regulation</keyword>
<evidence type="ECO:0000256" key="7">
    <source>
        <dbReference type="SAM" id="MobiDB-lite"/>
    </source>
</evidence>
<evidence type="ECO:0000313" key="11">
    <source>
        <dbReference type="Proteomes" id="UP000006039"/>
    </source>
</evidence>
<dbReference type="GO" id="GO:0000981">
    <property type="term" value="F:DNA-binding transcription factor activity, RNA polymerase II-specific"/>
    <property type="evidence" value="ECO:0007669"/>
    <property type="project" value="InterPro"/>
</dbReference>
<protein>
    <recommendedName>
        <fullName evidence="8">Zn(2)-C6 fungal-type domain-containing protein</fullName>
    </recommendedName>
</protein>
<feature type="domain" description="Zn(2)-C6 fungal-type" evidence="8">
    <location>
        <begin position="19"/>
        <end position="49"/>
    </location>
</feature>
<dbReference type="VEuPathDB" id="FungiDB:GGTG_01245"/>
<dbReference type="PANTHER" id="PTHR37534">
    <property type="entry name" value="TRANSCRIPTIONAL ACTIVATOR PROTEIN UGA3"/>
    <property type="match status" value="1"/>
</dbReference>
<dbReference type="GO" id="GO:0005634">
    <property type="term" value="C:nucleus"/>
    <property type="evidence" value="ECO:0007669"/>
    <property type="project" value="UniProtKB-SubCell"/>
</dbReference>
<dbReference type="STRING" id="644352.J3NJ11"/>
<keyword evidence="11" id="KW-1185">Reference proteome</keyword>
<feature type="region of interest" description="Disordered" evidence="7">
    <location>
        <begin position="104"/>
        <end position="165"/>
    </location>
</feature>
<dbReference type="GO" id="GO:0045944">
    <property type="term" value="P:positive regulation of transcription by RNA polymerase II"/>
    <property type="evidence" value="ECO:0007669"/>
    <property type="project" value="TreeGrafter"/>
</dbReference>
<keyword evidence="2" id="KW-0862">Zinc</keyword>
<evidence type="ECO:0000256" key="3">
    <source>
        <dbReference type="ARBA" id="ARBA00023015"/>
    </source>
</evidence>
<accession>J3NJ11</accession>
<dbReference type="Proteomes" id="UP000006039">
    <property type="component" value="Unassembled WGS sequence"/>
</dbReference>
<dbReference type="PROSITE" id="PS00463">
    <property type="entry name" value="ZN2_CY6_FUNGAL_1"/>
    <property type="match status" value="1"/>
</dbReference>
<evidence type="ECO:0000256" key="4">
    <source>
        <dbReference type="ARBA" id="ARBA00023125"/>
    </source>
</evidence>
<dbReference type="OrthoDB" id="5229455at2759"/>
<dbReference type="Gene3D" id="4.10.240.10">
    <property type="entry name" value="Zn(2)-C6 fungal-type DNA-binding domain"/>
    <property type="match status" value="1"/>
</dbReference>
<dbReference type="PANTHER" id="PTHR37534:SF43">
    <property type="entry name" value="FINGER DOMAIN PROTEIN, PUTATIVE (AFU_ORTHOLOGUE AFUA_1G01850)-RELATED"/>
    <property type="match status" value="1"/>
</dbReference>
<reference evidence="10" key="4">
    <citation type="journal article" date="2015" name="G3 (Bethesda)">
        <title>Genome sequences of three phytopathogenic species of the Magnaporthaceae family of fungi.</title>
        <authorList>
            <person name="Okagaki L.H."/>
            <person name="Nunes C.C."/>
            <person name="Sailsbery J."/>
            <person name="Clay B."/>
            <person name="Brown D."/>
            <person name="John T."/>
            <person name="Oh Y."/>
            <person name="Young N."/>
            <person name="Fitzgerald M."/>
            <person name="Haas B.J."/>
            <person name="Zeng Q."/>
            <person name="Young S."/>
            <person name="Adiconis X."/>
            <person name="Fan L."/>
            <person name="Levin J.Z."/>
            <person name="Mitchell T.K."/>
            <person name="Okubara P.A."/>
            <person name="Farman M.L."/>
            <person name="Kohn L.M."/>
            <person name="Birren B."/>
            <person name="Ma L.-J."/>
            <person name="Dean R.A."/>
        </authorList>
    </citation>
    <scope>NUCLEOTIDE SEQUENCE</scope>
    <source>
        <strain evidence="10">R3-111a-1</strain>
    </source>
</reference>
<evidence type="ECO:0000313" key="9">
    <source>
        <dbReference type="EMBL" id="EJT81261.1"/>
    </source>
</evidence>
<dbReference type="GO" id="GO:0000976">
    <property type="term" value="F:transcription cis-regulatory region binding"/>
    <property type="evidence" value="ECO:0007669"/>
    <property type="project" value="TreeGrafter"/>
</dbReference>
<sequence length="762" mass="82892">MPRPRKPGAPEPKRRSRNGCWGCKQRRIACTQERPTCSNCQKRLVECDYSIRLNWEGRKTAQSGKQTFRFDSDVLNEASGQSASGQSSASRNVPVVFDTDLAASASASVPPRRASRAAPGPDAEAVSSEWDRPRKRSRHTLDVLSPQSATSISSTSTADNFASARSSPLMPHPLLGLGAAGAALGHTLTSLMDAAPPPSPSTEVLHSSSAGEVRRLSVKSLLTGPPGLMNPLHVPMDVLRPPGAKLLFAIQAGSDDSCTCYGIDRGFVDLDVGKNDDVNAISDMVPAPSGGSFPYDMGDISSLLHDHGDGDDCASGVHGLSVRRELGGSYYETPVIVRIPRKFEPLPSKLLNNPMNLLYFHHFLNHTAKVLVPFDGPQSNPFRTILPQLAVRNDHLLSLMLAYSASHRARLLQQPEPVTRIALWVQDIFPALRAALSDPNQSISNTNVATAIMLASLEIISPTAFGYSISWQRHLSLARELISARPGGLRWSRSVALASGGSSSAEHEEIQVCNFLWSWFAYLDVLGSLSGGGERDVSSAWILDYKVYAPEDDDEIDCIMGFSTSCVYILAKIAELARRCASARRLALKEQEKDESRGSREWTPGPVVLERAEALQHDLARSIELPPRPCPHVKGTEDALCWNGAELAACNRAYHWAGSLHLHRRVLGKPASHPDVRAGVASIVECLAEIRRGGTAEACMVFPMFTAGCLTPDASQRSLIKERLRVVENTGMVQVRRARELMERSWETGLPWGALITTEFIG</sequence>
<keyword evidence="5" id="KW-0804">Transcription</keyword>
<evidence type="ECO:0000259" key="8">
    <source>
        <dbReference type="PROSITE" id="PS50048"/>
    </source>
</evidence>
<dbReference type="PROSITE" id="PS50048">
    <property type="entry name" value="ZN2_CY6_FUNGAL_2"/>
    <property type="match status" value="1"/>
</dbReference>
<dbReference type="GO" id="GO:0008270">
    <property type="term" value="F:zinc ion binding"/>
    <property type="evidence" value="ECO:0007669"/>
    <property type="project" value="InterPro"/>
</dbReference>
<dbReference type="AlphaFoldDB" id="J3NJ11"/>
<dbReference type="SMART" id="SM00066">
    <property type="entry name" value="GAL4"/>
    <property type="match status" value="1"/>
</dbReference>
<evidence type="ECO:0000313" key="10">
    <source>
        <dbReference type="EnsemblFungi" id="EJT81261"/>
    </source>
</evidence>
<dbReference type="Pfam" id="PF11951">
    <property type="entry name" value="Fungal_trans_2"/>
    <property type="match status" value="1"/>
</dbReference>
<dbReference type="EMBL" id="GL385395">
    <property type="protein sequence ID" value="EJT81261.1"/>
    <property type="molecule type" value="Genomic_DNA"/>
</dbReference>
<keyword evidence="6" id="KW-0539">Nucleus</keyword>
<dbReference type="RefSeq" id="XP_009217270.1">
    <property type="nucleotide sequence ID" value="XM_009219006.1"/>
</dbReference>
<reference evidence="11" key="1">
    <citation type="submission" date="2010-07" db="EMBL/GenBank/DDBJ databases">
        <title>The genome sequence of Gaeumannomyces graminis var. tritici strain R3-111a-1.</title>
        <authorList>
            <consortium name="The Broad Institute Genome Sequencing Platform"/>
            <person name="Ma L.-J."/>
            <person name="Dead R."/>
            <person name="Young S."/>
            <person name="Zeng Q."/>
            <person name="Koehrsen M."/>
            <person name="Alvarado L."/>
            <person name="Berlin A."/>
            <person name="Chapman S.B."/>
            <person name="Chen Z."/>
            <person name="Freedman E."/>
            <person name="Gellesch M."/>
            <person name="Goldberg J."/>
            <person name="Griggs A."/>
            <person name="Gujja S."/>
            <person name="Heilman E.R."/>
            <person name="Heiman D."/>
            <person name="Hepburn T."/>
            <person name="Howarth C."/>
            <person name="Jen D."/>
            <person name="Larson L."/>
            <person name="Mehta T."/>
            <person name="Neiman D."/>
            <person name="Pearson M."/>
            <person name="Roberts A."/>
            <person name="Saif S."/>
            <person name="Shea T."/>
            <person name="Shenoy N."/>
            <person name="Sisk P."/>
            <person name="Stolte C."/>
            <person name="Sykes S."/>
            <person name="Walk T."/>
            <person name="White J."/>
            <person name="Yandava C."/>
            <person name="Haas B."/>
            <person name="Nusbaum C."/>
            <person name="Birren B."/>
        </authorList>
    </citation>
    <scope>NUCLEOTIDE SEQUENCE [LARGE SCALE GENOMIC DNA]</scope>
    <source>
        <strain evidence="11">R3-111a-1</strain>
    </source>
</reference>
<evidence type="ECO:0000256" key="2">
    <source>
        <dbReference type="ARBA" id="ARBA00022833"/>
    </source>
</evidence>
<keyword evidence="4" id="KW-0238">DNA-binding</keyword>
<dbReference type="eggNOG" id="ENOG502QW7R">
    <property type="taxonomic scope" value="Eukaryota"/>
</dbReference>
<feature type="compositionally biased region" description="Low complexity" evidence="7">
    <location>
        <begin position="104"/>
        <end position="119"/>
    </location>
</feature>
<proteinExistence type="predicted"/>
<organism evidence="9">
    <name type="scientific">Gaeumannomyces tritici (strain R3-111a-1)</name>
    <name type="common">Wheat and barley take-all root rot fungus</name>
    <name type="synonym">Gaeumannomyces graminis var. tritici</name>
    <dbReference type="NCBI Taxonomy" id="644352"/>
    <lineage>
        <taxon>Eukaryota</taxon>
        <taxon>Fungi</taxon>
        <taxon>Dikarya</taxon>
        <taxon>Ascomycota</taxon>
        <taxon>Pezizomycotina</taxon>
        <taxon>Sordariomycetes</taxon>
        <taxon>Sordariomycetidae</taxon>
        <taxon>Magnaporthales</taxon>
        <taxon>Magnaporthaceae</taxon>
        <taxon>Gaeumannomyces</taxon>
    </lineage>
</organism>
<dbReference type="InterPro" id="IPR001138">
    <property type="entry name" value="Zn2Cys6_DnaBD"/>
</dbReference>
<dbReference type="HOGENOM" id="CLU_008109_0_0_1"/>
<dbReference type="InterPro" id="IPR036864">
    <property type="entry name" value="Zn2-C6_fun-type_DNA-bd_sf"/>
</dbReference>
<reference evidence="9" key="2">
    <citation type="submission" date="2010-07" db="EMBL/GenBank/DDBJ databases">
        <authorList>
            <consortium name="The Broad Institute Genome Sequencing Platform"/>
            <consortium name="Broad Institute Genome Sequencing Center for Infectious Disease"/>
            <person name="Ma L.-J."/>
            <person name="Dead R."/>
            <person name="Young S."/>
            <person name="Zeng Q."/>
            <person name="Koehrsen M."/>
            <person name="Alvarado L."/>
            <person name="Berlin A."/>
            <person name="Chapman S.B."/>
            <person name="Chen Z."/>
            <person name="Freedman E."/>
            <person name="Gellesch M."/>
            <person name="Goldberg J."/>
            <person name="Griggs A."/>
            <person name="Gujja S."/>
            <person name="Heilman E.R."/>
            <person name="Heiman D."/>
            <person name="Hepburn T."/>
            <person name="Howarth C."/>
            <person name="Jen D."/>
            <person name="Larson L."/>
            <person name="Mehta T."/>
            <person name="Neiman D."/>
            <person name="Pearson M."/>
            <person name="Roberts A."/>
            <person name="Saif S."/>
            <person name="Shea T."/>
            <person name="Shenoy N."/>
            <person name="Sisk P."/>
            <person name="Stolte C."/>
            <person name="Sykes S."/>
            <person name="Walk T."/>
            <person name="White J."/>
            <person name="Yandava C."/>
            <person name="Haas B."/>
            <person name="Nusbaum C."/>
            <person name="Birren B."/>
        </authorList>
    </citation>
    <scope>NUCLEOTIDE SEQUENCE</scope>
    <source>
        <strain evidence="9">R3-111a-1</strain>
    </source>
</reference>
<gene>
    <name evidence="10" type="primary">20341703</name>
    <name evidence="9" type="ORF">GGTG_01245</name>
</gene>